<accession>A0A0C5JN31</accession>
<dbReference type="InterPro" id="IPR014266">
    <property type="entry name" value="PEP-CTERM_TPR_PrsT"/>
</dbReference>
<dbReference type="Pfam" id="PF14559">
    <property type="entry name" value="TPR_19"/>
    <property type="match status" value="6"/>
</dbReference>
<dbReference type="Pfam" id="PF13432">
    <property type="entry name" value="TPR_16"/>
    <property type="match status" value="2"/>
</dbReference>
<dbReference type="HOGENOM" id="CLU_007251_0_1_4"/>
<dbReference type="KEGG" id="rbu:PG1C_10810"/>
<evidence type="ECO:0000313" key="2">
    <source>
        <dbReference type="EMBL" id="AJP48791.1"/>
    </source>
</evidence>
<dbReference type="PROSITE" id="PS51257">
    <property type="entry name" value="PROKAR_LIPOPROTEIN"/>
    <property type="match status" value="1"/>
</dbReference>
<reference evidence="2 3" key="1">
    <citation type="journal article" date="2015" name="Genome Announc.">
        <title>Complete Genome Sequence of a Novel Bacterium within the Family Rhodocyclaceae That Degrades Polycyclic Aromatic Hydrocarbons.</title>
        <authorList>
            <person name="Singleton D.R."/>
            <person name="Dickey A.N."/>
            <person name="Scholl E.H."/>
            <person name="Wright F.A."/>
            <person name="Aitken M.D."/>
        </authorList>
    </citation>
    <scope>NUCLEOTIDE SEQUENCE [LARGE SCALE GENOMIC DNA]</scope>
    <source>
        <strain evidence="3">PG1-Ca6</strain>
    </source>
</reference>
<proteinExistence type="predicted"/>
<evidence type="ECO:0000256" key="1">
    <source>
        <dbReference type="PROSITE-ProRule" id="PRU00339"/>
    </source>
</evidence>
<dbReference type="Gene3D" id="1.25.40.10">
    <property type="entry name" value="Tetratricopeptide repeat domain"/>
    <property type="match status" value="3"/>
</dbReference>
<dbReference type="STRING" id="1565605.PG1C_10810"/>
<dbReference type="PROSITE" id="PS50005">
    <property type="entry name" value="TPR"/>
    <property type="match status" value="5"/>
</dbReference>
<dbReference type="NCBIfam" id="TIGR02917">
    <property type="entry name" value="PEP_TPR_lipo"/>
    <property type="match status" value="1"/>
</dbReference>
<dbReference type="SUPFAM" id="SSF48452">
    <property type="entry name" value="TPR-like"/>
    <property type="match status" value="3"/>
</dbReference>
<dbReference type="EMBL" id="CP010554">
    <property type="protein sequence ID" value="AJP48791.1"/>
    <property type="molecule type" value="Genomic_DNA"/>
</dbReference>
<name>A0A0C5JN31_9PROT</name>
<dbReference type="RefSeq" id="WP_202634817.1">
    <property type="nucleotide sequence ID" value="NZ_CP010554.1"/>
</dbReference>
<protein>
    <submittedName>
        <fullName evidence="2">Uncharacterized protein</fullName>
    </submittedName>
</protein>
<organism evidence="2 3">
    <name type="scientific">Rugosibacter aromaticivorans</name>
    <dbReference type="NCBI Taxonomy" id="1565605"/>
    <lineage>
        <taxon>Bacteria</taxon>
        <taxon>Pseudomonadati</taxon>
        <taxon>Pseudomonadota</taxon>
        <taxon>Betaproteobacteria</taxon>
        <taxon>Nitrosomonadales</taxon>
        <taxon>Sterolibacteriaceae</taxon>
        <taxon>Rugosibacter</taxon>
    </lineage>
</organism>
<gene>
    <name evidence="2" type="ORF">PG1C_10810</name>
</gene>
<dbReference type="GO" id="GO:0051301">
    <property type="term" value="P:cell division"/>
    <property type="evidence" value="ECO:0007669"/>
    <property type="project" value="TreeGrafter"/>
</dbReference>
<evidence type="ECO:0000313" key="3">
    <source>
        <dbReference type="Proteomes" id="UP000061603"/>
    </source>
</evidence>
<dbReference type="SMART" id="SM00028">
    <property type="entry name" value="TPR"/>
    <property type="match status" value="18"/>
</dbReference>
<keyword evidence="3" id="KW-1185">Reference proteome</keyword>
<sequence>MRNQHHSRFTQMAIITATLIVLGCSDGSPEKMMASAKDYLEKDNPAAAIIQIKNVLSKNPNSPEARLLLGRALLDSGDPVAAEVELRKAIELKAPAGRVTPLLANALMAQGKAKTVIDDLTKTPTANAEELAELKTAVGHSYAMLGNVEMAQTAFNEALAAKQGHAPAQLGLARLQAIKGNLAEANKIVDEVLIKNPREADAWHFKGDLQRAEQKLPDALAAYQKVLEIKPRTTSVHANIIMLQLQDRKLDLATKQLAEMQKVAAKQPITVYLEALIAFSKKDISAAHSAVENLLKMQPDNPQGLQLAGAIAYQNGSDIQTQNYLSKALQKAPGLDYSRRILVKSYQRSGQPAKALATLQLVLQGATVPTAWLTLAGEVYMQNGDAERAAEFFSQAAQHDPKDSKAKTALALSQMRLGHTEQAFADLEQIAASDSGISADMALIASAMRQKNFDKALLFIANLEKKQPDSPLVHNLRGQAFLGKKDIEAARKSFEKSLAIDATYLPAVTNLVSIDLAENKLDQARQRYETVLKKDPKNVPAMLSLAQLKARTGASLDDVASLLKKAIAADPNNSTPRFALISLLLGSKDKDKARAAAEEALAAFPENPEILEVAGQVYQFSGDTNQALATYNKLTNLLPNSPQPYLRIAEIHLAAKNKQAARESLTKGLSKQPESLPLQRAQIMLDVTDGRFSEALTTARGIEKAQPKESAGYVLEGDVQLAQKAWKEAATAYRAGLKAAPTADLAGRLYLALLQSGQTAEAASTVDTWIKAHPNDQGFRLFVADMANKRKDYATAVSHYRAVLAVAPKNPIVLNNLAWSLGQMRDPKATAYAEEANKLAPNQPAIMETLGTLYVAQGKVSPGVDLLAKAVSLAPQNPDFRLSYAKALIKAGKKTEAKQALDTLAQLGDKFSAHAEVVALSKGL</sequence>
<feature type="repeat" description="TPR" evidence="1">
    <location>
        <begin position="370"/>
        <end position="403"/>
    </location>
</feature>
<dbReference type="InterPro" id="IPR019734">
    <property type="entry name" value="TPR_rpt"/>
</dbReference>
<keyword evidence="1" id="KW-0802">TPR repeat</keyword>
<dbReference type="Proteomes" id="UP000061603">
    <property type="component" value="Chromosome"/>
</dbReference>
<feature type="repeat" description="TPR" evidence="1">
    <location>
        <begin position="844"/>
        <end position="877"/>
    </location>
</feature>
<dbReference type="InterPro" id="IPR011990">
    <property type="entry name" value="TPR-like_helical_dom_sf"/>
</dbReference>
<dbReference type="PANTHER" id="PTHR12558:SF42">
    <property type="entry name" value="ANAPHASE-PROMOTING COMPLEX SUBUNIT 7"/>
    <property type="match status" value="1"/>
</dbReference>
<feature type="repeat" description="TPR" evidence="1">
    <location>
        <begin position="132"/>
        <end position="165"/>
    </location>
</feature>
<dbReference type="AlphaFoldDB" id="A0A0C5JN31"/>
<feature type="repeat" description="TPR" evidence="1">
    <location>
        <begin position="200"/>
        <end position="233"/>
    </location>
</feature>
<dbReference type="PANTHER" id="PTHR12558">
    <property type="entry name" value="CELL DIVISION CYCLE 16,23,27"/>
    <property type="match status" value="1"/>
</dbReference>
<feature type="repeat" description="TPR" evidence="1">
    <location>
        <begin position="608"/>
        <end position="641"/>
    </location>
</feature>